<keyword evidence="2" id="KW-0812">Transmembrane</keyword>
<evidence type="ECO:0000313" key="5">
    <source>
        <dbReference type="Proteomes" id="UP000317648"/>
    </source>
</evidence>
<name>A0A518DZ17_9BACT</name>
<dbReference type="Gene3D" id="1.10.287.470">
    <property type="entry name" value="Helix hairpin bin"/>
    <property type="match status" value="1"/>
</dbReference>
<dbReference type="Gene3D" id="2.40.50.100">
    <property type="match status" value="1"/>
</dbReference>
<evidence type="ECO:0000256" key="1">
    <source>
        <dbReference type="SAM" id="Coils"/>
    </source>
</evidence>
<dbReference type="OrthoDB" id="233363at2"/>
<gene>
    <name evidence="4" type="primary">mdtE</name>
    <name evidence="4" type="ORF">Pla8534_48810</name>
</gene>
<evidence type="ECO:0000259" key="3">
    <source>
        <dbReference type="Pfam" id="PF25917"/>
    </source>
</evidence>
<reference evidence="4 5" key="1">
    <citation type="submission" date="2019-02" db="EMBL/GenBank/DDBJ databases">
        <title>Deep-cultivation of Planctomycetes and their phenomic and genomic characterization uncovers novel biology.</title>
        <authorList>
            <person name="Wiegand S."/>
            <person name="Jogler M."/>
            <person name="Boedeker C."/>
            <person name="Pinto D."/>
            <person name="Vollmers J."/>
            <person name="Rivas-Marin E."/>
            <person name="Kohn T."/>
            <person name="Peeters S.H."/>
            <person name="Heuer A."/>
            <person name="Rast P."/>
            <person name="Oberbeckmann S."/>
            <person name="Bunk B."/>
            <person name="Jeske O."/>
            <person name="Meyerdierks A."/>
            <person name="Storesund J.E."/>
            <person name="Kallscheuer N."/>
            <person name="Luecker S."/>
            <person name="Lage O.M."/>
            <person name="Pohl T."/>
            <person name="Merkel B.J."/>
            <person name="Hornburger P."/>
            <person name="Mueller R.-W."/>
            <person name="Bruemmer F."/>
            <person name="Labrenz M."/>
            <person name="Spormann A.M."/>
            <person name="Op den Camp H."/>
            <person name="Overmann J."/>
            <person name="Amann R."/>
            <person name="Jetten M.S.M."/>
            <person name="Mascher T."/>
            <person name="Medema M.H."/>
            <person name="Devos D.P."/>
            <person name="Kaster A.-K."/>
            <person name="Ovreas L."/>
            <person name="Rohde M."/>
            <person name="Galperin M.Y."/>
            <person name="Jogler C."/>
        </authorList>
    </citation>
    <scope>NUCLEOTIDE SEQUENCE [LARGE SCALE GENOMIC DNA]</scope>
    <source>
        <strain evidence="4 5">Pla85_3_4</strain>
    </source>
</reference>
<feature type="coiled-coil region" evidence="1">
    <location>
        <begin position="117"/>
        <end position="144"/>
    </location>
</feature>
<proteinExistence type="predicted"/>
<accession>A0A518DZ17</accession>
<sequence length="445" mass="48970">MRERSSILNEALRILLPLILLGAGVLGFMFLLSMRAQSTEQAPAQLPPLVSTAVLTPHTGVLDIDLGGEVSPFREVVLATEVAGKVILKTELCEAGVYVEAGELLCEIDSSDYLLEIEKLKIELQQAADLITELARETENAQKLQPIVARDVELQQGEVRRLERLGNVVSPSDVDTARRGLVAAENSYQTMLNQISLLTARSLRLESARRLVQKRLEQAQLDLDRCRITAPISGVVVEENVEENTYVQKGASMVAIDDTSAVEVKVRLRMEELNWVLKQEGRRPERKSGQSYQLPQTPATISMVLDGVTYTWQGVLTRFDGIGLDKQNRTIPCVVLVSQPTAVQSDVDREFNHGPSALVRGMYVNVALHTRPQTTLLRAPQVAVKPNGKVQLLENGEVHFRSVNVAGRDGDYLLLEPTDGLKAGDKVIVTPLSNVHDGLVVREAL</sequence>
<dbReference type="KEGG" id="lcre:Pla8534_48810"/>
<dbReference type="SUPFAM" id="SSF111369">
    <property type="entry name" value="HlyD-like secretion proteins"/>
    <property type="match status" value="1"/>
</dbReference>
<feature type="transmembrane region" description="Helical" evidence="2">
    <location>
        <begin position="12"/>
        <end position="32"/>
    </location>
</feature>
<organism evidence="4 5">
    <name type="scientific">Lignipirellula cremea</name>
    <dbReference type="NCBI Taxonomy" id="2528010"/>
    <lineage>
        <taxon>Bacteria</taxon>
        <taxon>Pseudomonadati</taxon>
        <taxon>Planctomycetota</taxon>
        <taxon>Planctomycetia</taxon>
        <taxon>Pirellulales</taxon>
        <taxon>Pirellulaceae</taxon>
        <taxon>Lignipirellula</taxon>
    </lineage>
</organism>
<protein>
    <submittedName>
        <fullName evidence="4">Multidrug resistance protein MdtE</fullName>
    </submittedName>
</protein>
<dbReference type="Pfam" id="PF25917">
    <property type="entry name" value="BSH_RND"/>
    <property type="match status" value="1"/>
</dbReference>
<dbReference type="InterPro" id="IPR058625">
    <property type="entry name" value="MdtA-like_BSH"/>
</dbReference>
<evidence type="ECO:0000256" key="2">
    <source>
        <dbReference type="SAM" id="Phobius"/>
    </source>
</evidence>
<feature type="domain" description="Multidrug resistance protein MdtA-like barrel-sandwich hybrid" evidence="3">
    <location>
        <begin position="79"/>
        <end position="254"/>
    </location>
</feature>
<keyword evidence="2" id="KW-0472">Membrane</keyword>
<dbReference type="RefSeq" id="WP_145055853.1">
    <property type="nucleotide sequence ID" value="NZ_CP036433.1"/>
</dbReference>
<evidence type="ECO:0000313" key="4">
    <source>
        <dbReference type="EMBL" id="QDU97055.1"/>
    </source>
</evidence>
<keyword evidence="5" id="KW-1185">Reference proteome</keyword>
<keyword evidence="2" id="KW-1133">Transmembrane helix</keyword>
<dbReference type="Proteomes" id="UP000317648">
    <property type="component" value="Chromosome"/>
</dbReference>
<dbReference type="Gene3D" id="2.40.420.20">
    <property type="match status" value="1"/>
</dbReference>
<dbReference type="GO" id="GO:0015562">
    <property type="term" value="F:efflux transmembrane transporter activity"/>
    <property type="evidence" value="ECO:0007669"/>
    <property type="project" value="TreeGrafter"/>
</dbReference>
<dbReference type="PANTHER" id="PTHR30469">
    <property type="entry name" value="MULTIDRUG RESISTANCE PROTEIN MDTA"/>
    <property type="match status" value="1"/>
</dbReference>
<dbReference type="Gene3D" id="2.40.30.170">
    <property type="match status" value="1"/>
</dbReference>
<keyword evidence="1" id="KW-0175">Coiled coil</keyword>
<dbReference type="EMBL" id="CP036433">
    <property type="protein sequence ID" value="QDU97055.1"/>
    <property type="molecule type" value="Genomic_DNA"/>
</dbReference>
<dbReference type="GO" id="GO:1990281">
    <property type="term" value="C:efflux pump complex"/>
    <property type="evidence" value="ECO:0007669"/>
    <property type="project" value="TreeGrafter"/>
</dbReference>
<dbReference type="AlphaFoldDB" id="A0A518DZ17"/>